<gene>
    <name evidence="3" type="ORF">ACFSC3_03660</name>
</gene>
<dbReference type="EMBL" id="JBHUFC010000002">
    <property type="protein sequence ID" value="MFD1786663.1"/>
    <property type="molecule type" value="Genomic_DNA"/>
</dbReference>
<feature type="domain" description="DUF1996" evidence="2">
    <location>
        <begin position="129"/>
        <end position="373"/>
    </location>
</feature>
<evidence type="ECO:0000313" key="3">
    <source>
        <dbReference type="EMBL" id="MFD1786663.1"/>
    </source>
</evidence>
<reference evidence="4" key="1">
    <citation type="journal article" date="2019" name="Int. J. Syst. Evol. Microbiol.">
        <title>The Global Catalogue of Microorganisms (GCM) 10K type strain sequencing project: providing services to taxonomists for standard genome sequencing and annotation.</title>
        <authorList>
            <consortium name="The Broad Institute Genomics Platform"/>
            <consortium name="The Broad Institute Genome Sequencing Center for Infectious Disease"/>
            <person name="Wu L."/>
            <person name="Ma J."/>
        </authorList>
    </citation>
    <scope>NUCLEOTIDE SEQUENCE [LARGE SCALE GENOMIC DNA]</scope>
    <source>
        <strain evidence="4">Q85</strain>
    </source>
</reference>
<feature type="signal peptide" evidence="1">
    <location>
        <begin position="1"/>
        <end position="30"/>
    </location>
</feature>
<comment type="caution">
    <text evidence="3">The sequence shown here is derived from an EMBL/GenBank/DDBJ whole genome shotgun (WGS) entry which is preliminary data.</text>
</comment>
<organism evidence="3 4">
    <name type="scientific">Sphingomonas floccifaciens</name>
    <dbReference type="NCBI Taxonomy" id="1844115"/>
    <lineage>
        <taxon>Bacteria</taxon>
        <taxon>Pseudomonadati</taxon>
        <taxon>Pseudomonadota</taxon>
        <taxon>Alphaproteobacteria</taxon>
        <taxon>Sphingomonadales</taxon>
        <taxon>Sphingomonadaceae</taxon>
        <taxon>Sphingomonas</taxon>
    </lineage>
</organism>
<sequence length="422" mass="45424">MIKAAISRWRISVRTLVIMVMALTATAAFAAGAVGLLNGKMVKPGSVVVGSARLTATTGTTTPTTSPGTTTGGVVDLFNGQLAKIISNFDTTPLLVPAWGSGEIPPTGAPDVVGAFRFICNASHLSRDDPIVYPGQPGASHLHQFFGNTAANANSTYASLRTTGESTCGNILNRSAYWMPAMMNGRGGVVIPDYVSIYYKRRPANDPYCKVQGIACVPIPRGLRYVFGHDMTGANEAPNYLLWFNCDGPTGTSGHFKDIVEAAVGCPTGNRLGATINAPDCWNGKDLDSPDHRSHMAYPHYDPNDGQLKCPRTHPYVIPGFTMGVWYTVDDTLDRSGTWTPQTRTWYLSSDKMEGMAPARPGSTFHSDWFGAWDDATMDAWTANCIDKLLNCSGGDLGNGKQMKQFASFTWNANPRIVPIPQ</sequence>
<dbReference type="Proteomes" id="UP001597283">
    <property type="component" value="Unassembled WGS sequence"/>
</dbReference>
<evidence type="ECO:0000256" key="1">
    <source>
        <dbReference type="SAM" id="SignalP"/>
    </source>
</evidence>
<keyword evidence="1" id="KW-0732">Signal</keyword>
<name>A0ABW4N913_9SPHN</name>
<feature type="chain" id="PRO_5047226912" evidence="1">
    <location>
        <begin position="31"/>
        <end position="422"/>
    </location>
</feature>
<dbReference type="RefSeq" id="WP_380938856.1">
    <property type="nucleotide sequence ID" value="NZ_JBHUFC010000002.1"/>
</dbReference>
<dbReference type="PANTHER" id="PTHR43662">
    <property type="match status" value="1"/>
</dbReference>
<accession>A0ABW4N913</accession>
<dbReference type="InterPro" id="IPR018535">
    <property type="entry name" value="DUF1996"/>
</dbReference>
<evidence type="ECO:0000313" key="4">
    <source>
        <dbReference type="Proteomes" id="UP001597283"/>
    </source>
</evidence>
<protein>
    <submittedName>
        <fullName evidence="3">DUF1996 domain-containing protein</fullName>
    </submittedName>
</protein>
<dbReference type="PANTHER" id="PTHR43662:SF3">
    <property type="entry name" value="DOMAIN PROTEIN, PUTATIVE (AFU_ORTHOLOGUE AFUA_6G11970)-RELATED"/>
    <property type="match status" value="1"/>
</dbReference>
<dbReference type="Pfam" id="PF09362">
    <property type="entry name" value="DUF1996"/>
    <property type="match status" value="1"/>
</dbReference>
<proteinExistence type="predicted"/>
<evidence type="ECO:0000259" key="2">
    <source>
        <dbReference type="Pfam" id="PF09362"/>
    </source>
</evidence>
<keyword evidence="4" id="KW-1185">Reference proteome</keyword>